<keyword evidence="1" id="KW-0472">Membrane</keyword>
<gene>
    <name evidence="2" type="primary">spoIIM</name>
    <name evidence="2" type="ORF">CVV65_09675</name>
</gene>
<accession>A0A2K8N798</accession>
<proteinExistence type="predicted"/>
<dbReference type="Proteomes" id="UP000231932">
    <property type="component" value="Chromosome"/>
</dbReference>
<dbReference type="PIRSF" id="PIRSF038973">
    <property type="entry name" value="SpoIIM"/>
    <property type="match status" value="1"/>
</dbReference>
<dbReference type="InterPro" id="IPR014196">
    <property type="entry name" value="SpoIIM"/>
</dbReference>
<dbReference type="NCBIfam" id="TIGR02831">
    <property type="entry name" value="spo_II_M"/>
    <property type="match status" value="1"/>
</dbReference>
<evidence type="ECO:0000313" key="2">
    <source>
        <dbReference type="EMBL" id="ATY85163.1"/>
    </source>
</evidence>
<sequence>MLDKEGAEVKSRWRQAADLHLQTRSGLYRFVAVLFLVGVFFGAIIEGSLGPSQKQLLADEVGSFLTMLTAGQGAAPGDVVRHAAAVNLRWVAFIWIFGLSIIGLPLIVGMVFLKGFVIGFSVAFFVEKYAWPGFVISMAGMLPQNLLTVPALMACATAGIAFSLELIRVGFARQGRGQLADHLRGYSLLVMMMAGVALVAAGVEGLVSARLMTLAVSRLIH</sequence>
<feature type="transmembrane region" description="Helical" evidence="1">
    <location>
        <begin position="188"/>
        <end position="209"/>
    </location>
</feature>
<reference evidence="3" key="1">
    <citation type="submission" date="2017-11" db="EMBL/GenBank/DDBJ databases">
        <title>Complete Genome Sequence of Kyrpidia sp. Strain EA-1, a thermophilic, hydrogen-oxidizing Bacterium, isolated from the Azores.</title>
        <authorList>
            <person name="Reiner J.E."/>
            <person name="Lapp C.J."/>
            <person name="Bunk B."/>
            <person name="Gescher J."/>
        </authorList>
    </citation>
    <scope>NUCLEOTIDE SEQUENCE [LARGE SCALE GENOMIC DNA]</scope>
    <source>
        <strain evidence="3">EA-1</strain>
    </source>
</reference>
<keyword evidence="1" id="KW-0812">Transmembrane</keyword>
<feature type="transmembrane region" description="Helical" evidence="1">
    <location>
        <begin position="146"/>
        <end position="167"/>
    </location>
</feature>
<evidence type="ECO:0000313" key="3">
    <source>
        <dbReference type="Proteomes" id="UP000231932"/>
    </source>
</evidence>
<dbReference type="AlphaFoldDB" id="A0A2K8N798"/>
<protein>
    <submittedName>
        <fullName evidence="2">Stage II sporulation protein M</fullName>
    </submittedName>
</protein>
<feature type="transmembrane region" description="Helical" evidence="1">
    <location>
        <begin position="93"/>
        <end position="126"/>
    </location>
</feature>
<dbReference type="Pfam" id="PF01944">
    <property type="entry name" value="SpoIIM"/>
    <property type="match status" value="1"/>
</dbReference>
<keyword evidence="1" id="KW-1133">Transmembrane helix</keyword>
<dbReference type="KEGG" id="kyr:CVV65_09675"/>
<organism evidence="2 3">
    <name type="scientific">Kyrpidia spormannii</name>
    <dbReference type="NCBI Taxonomy" id="2055160"/>
    <lineage>
        <taxon>Bacteria</taxon>
        <taxon>Bacillati</taxon>
        <taxon>Bacillota</taxon>
        <taxon>Bacilli</taxon>
        <taxon>Bacillales</taxon>
        <taxon>Alicyclobacillaceae</taxon>
        <taxon>Kyrpidia</taxon>
    </lineage>
</organism>
<dbReference type="InterPro" id="IPR002798">
    <property type="entry name" value="SpoIIM-like"/>
</dbReference>
<evidence type="ECO:0000256" key="1">
    <source>
        <dbReference type="SAM" id="Phobius"/>
    </source>
</evidence>
<feature type="transmembrane region" description="Helical" evidence="1">
    <location>
        <begin position="27"/>
        <end position="45"/>
    </location>
</feature>
<dbReference type="EMBL" id="CP024955">
    <property type="protein sequence ID" value="ATY85163.1"/>
    <property type="molecule type" value="Genomic_DNA"/>
</dbReference>
<name>A0A2K8N798_9BACL</name>
<keyword evidence="3" id="KW-1185">Reference proteome</keyword>